<keyword evidence="1" id="KW-0472">Membrane</keyword>
<feature type="transmembrane region" description="Helical" evidence="1">
    <location>
        <begin position="20"/>
        <end position="38"/>
    </location>
</feature>
<reference evidence="3" key="1">
    <citation type="submission" date="2017-08" db="EMBL/GenBank/DDBJ databases">
        <authorList>
            <person name="Varghese N."/>
            <person name="Submissions S."/>
        </authorList>
    </citation>
    <scope>NUCLEOTIDE SEQUENCE [LARGE SCALE GENOMIC DNA]</scope>
    <source>
        <strain evidence="3">JC23</strain>
    </source>
</reference>
<protein>
    <submittedName>
        <fullName evidence="2">Energy-coupling factor transport system substrate-specific component</fullName>
    </submittedName>
</protein>
<evidence type="ECO:0000256" key="1">
    <source>
        <dbReference type="SAM" id="Phobius"/>
    </source>
</evidence>
<dbReference type="AlphaFoldDB" id="A0A285U7P3"/>
<feature type="transmembrane region" description="Helical" evidence="1">
    <location>
        <begin position="50"/>
        <end position="72"/>
    </location>
</feature>
<sequence>MKDKNLQLGSNLNIRQSTRVMTIVACLAALSIVGRIYTVGIPNVQPSTTIIICVSLVFGVRIGLTLAILTVLGSNLVLGFGPFVIMQLLAWGAVAIASGLIGKIYKKIPFLILALYTAFMGMFYGLIVSLNMLFIGDGLMFVAYYLAGMPFDIYHAIGNFFFFIVLGPIIIKIMEKEKAKLYGLKEGTYHS</sequence>
<dbReference type="Gene3D" id="1.10.1760.20">
    <property type="match status" value="1"/>
</dbReference>
<keyword evidence="1" id="KW-1133">Transmembrane helix</keyword>
<feature type="transmembrane region" description="Helical" evidence="1">
    <location>
        <begin position="108"/>
        <end position="133"/>
    </location>
</feature>
<keyword evidence="1" id="KW-0812">Transmembrane</keyword>
<feature type="transmembrane region" description="Helical" evidence="1">
    <location>
        <begin position="78"/>
        <end position="101"/>
    </location>
</feature>
<evidence type="ECO:0000313" key="3">
    <source>
        <dbReference type="Proteomes" id="UP000219252"/>
    </source>
</evidence>
<evidence type="ECO:0000313" key="2">
    <source>
        <dbReference type="EMBL" id="SOC36301.1"/>
    </source>
</evidence>
<feature type="transmembrane region" description="Helical" evidence="1">
    <location>
        <begin position="153"/>
        <end position="171"/>
    </location>
</feature>
<keyword evidence="3" id="KW-1185">Reference proteome</keyword>
<accession>A0A285U7P3</accession>
<name>A0A285U7P3_9BACL</name>
<gene>
    <name evidence="2" type="ORF">SAMN05877842_102215</name>
</gene>
<proteinExistence type="predicted"/>
<dbReference type="Proteomes" id="UP000219252">
    <property type="component" value="Unassembled WGS sequence"/>
</dbReference>
<organism evidence="2 3">
    <name type="scientific">Ureibacillus acetophenoni</name>
    <dbReference type="NCBI Taxonomy" id="614649"/>
    <lineage>
        <taxon>Bacteria</taxon>
        <taxon>Bacillati</taxon>
        <taxon>Bacillota</taxon>
        <taxon>Bacilli</taxon>
        <taxon>Bacillales</taxon>
        <taxon>Caryophanaceae</taxon>
        <taxon>Ureibacillus</taxon>
    </lineage>
</organism>
<dbReference type="EMBL" id="OBQC01000002">
    <property type="protein sequence ID" value="SOC36301.1"/>
    <property type="molecule type" value="Genomic_DNA"/>
</dbReference>